<dbReference type="GO" id="GO:0005886">
    <property type="term" value="C:plasma membrane"/>
    <property type="evidence" value="ECO:0007669"/>
    <property type="project" value="TreeGrafter"/>
</dbReference>
<dbReference type="InterPro" id="IPR016035">
    <property type="entry name" value="Acyl_Trfase/lysoPLipase"/>
</dbReference>
<reference evidence="10" key="1">
    <citation type="journal article" date="2014" name="BMC Genomics">
        <title>Genome based analysis of type-I polyketide synthase and nonribosomal peptide synthetase gene clusters in seven strains of five representative Nocardia species.</title>
        <authorList>
            <person name="Komaki H."/>
            <person name="Ichikawa N."/>
            <person name="Hosoyama A."/>
            <person name="Takahashi-Nakaguchi A."/>
            <person name="Matsuzawa T."/>
            <person name="Suzuki K."/>
            <person name="Fujita N."/>
            <person name="Gonoi T."/>
        </authorList>
    </citation>
    <scope>NUCLEOTIDE SEQUENCE</scope>
    <source>
        <strain evidence="10">IFM 10847</strain>
    </source>
</reference>
<dbReference type="SMART" id="SM00822">
    <property type="entry name" value="PKS_KR"/>
    <property type="match status" value="1"/>
</dbReference>
<dbReference type="PANTHER" id="PTHR43775:SF37">
    <property type="entry name" value="SI:DKEY-61P9.11"/>
    <property type="match status" value="1"/>
</dbReference>
<feature type="region of interest" description="Disordered" evidence="6">
    <location>
        <begin position="1734"/>
        <end position="1765"/>
    </location>
</feature>
<dbReference type="InterPro" id="IPR036736">
    <property type="entry name" value="ACP-like_sf"/>
</dbReference>
<keyword evidence="4" id="KW-0511">Multifunctional enzyme</keyword>
<dbReference type="InterPro" id="IPR050091">
    <property type="entry name" value="PKS_NRPS_Biosynth_Enz"/>
</dbReference>
<evidence type="ECO:0000256" key="2">
    <source>
        <dbReference type="ARBA" id="ARBA00022553"/>
    </source>
</evidence>
<feature type="region of interest" description="N-terminal hotdog fold" evidence="5">
    <location>
        <begin position="900"/>
        <end position="1020"/>
    </location>
</feature>
<evidence type="ECO:0000256" key="1">
    <source>
        <dbReference type="ARBA" id="ARBA00022450"/>
    </source>
</evidence>
<keyword evidence="3" id="KW-0808">Transferase</keyword>
<dbReference type="Gene3D" id="1.10.1200.10">
    <property type="entry name" value="ACP-like"/>
    <property type="match status" value="1"/>
</dbReference>
<dbReference type="Gene3D" id="3.10.129.110">
    <property type="entry name" value="Polyketide synthase dehydratase"/>
    <property type="match status" value="1"/>
</dbReference>
<dbReference type="SUPFAM" id="SSF51735">
    <property type="entry name" value="NAD(P)-binding Rossmann-fold domains"/>
    <property type="match status" value="2"/>
</dbReference>
<feature type="active site" description="Proton donor; for dehydratase activity" evidence="5">
    <location>
        <position position="1095"/>
    </location>
</feature>
<dbReference type="InterPro" id="IPR057326">
    <property type="entry name" value="KR_dom"/>
</dbReference>
<dbReference type="InterPro" id="IPR014030">
    <property type="entry name" value="Ketoacyl_synth_N"/>
</dbReference>
<dbReference type="EMBL" id="AB701579">
    <property type="protein sequence ID" value="BAO99129.1"/>
    <property type="molecule type" value="Genomic_DNA"/>
</dbReference>
<dbReference type="SUPFAM" id="SSF53901">
    <property type="entry name" value="Thiolase-like"/>
    <property type="match status" value="1"/>
</dbReference>
<feature type="compositionally biased region" description="Polar residues" evidence="6">
    <location>
        <begin position="1745"/>
        <end position="1759"/>
    </location>
</feature>
<dbReference type="SMART" id="SM00826">
    <property type="entry name" value="PKS_DH"/>
    <property type="match status" value="1"/>
</dbReference>
<feature type="domain" description="PKS/mFAS DH" evidence="9">
    <location>
        <begin position="900"/>
        <end position="1179"/>
    </location>
</feature>
<dbReference type="InterPro" id="IPR001227">
    <property type="entry name" value="Ac_transferase_dom_sf"/>
</dbReference>
<dbReference type="InterPro" id="IPR016039">
    <property type="entry name" value="Thiolase-like"/>
</dbReference>
<evidence type="ECO:0000259" key="9">
    <source>
        <dbReference type="PROSITE" id="PS52019"/>
    </source>
</evidence>
<dbReference type="InterPro" id="IPR042104">
    <property type="entry name" value="PKS_dehydratase_sf"/>
</dbReference>
<dbReference type="Pfam" id="PF16197">
    <property type="entry name" value="KAsynt_C_assoc"/>
    <property type="match status" value="1"/>
</dbReference>
<dbReference type="GO" id="GO:0004312">
    <property type="term" value="F:fatty acid synthase activity"/>
    <property type="evidence" value="ECO:0007669"/>
    <property type="project" value="TreeGrafter"/>
</dbReference>
<dbReference type="SMART" id="SM00823">
    <property type="entry name" value="PKS_PP"/>
    <property type="match status" value="1"/>
</dbReference>
<dbReference type="GO" id="GO:0031177">
    <property type="term" value="F:phosphopantetheine binding"/>
    <property type="evidence" value="ECO:0007669"/>
    <property type="project" value="InterPro"/>
</dbReference>
<dbReference type="Pfam" id="PF00109">
    <property type="entry name" value="ketoacyl-synt"/>
    <property type="match status" value="1"/>
</dbReference>
<dbReference type="Pfam" id="PF00550">
    <property type="entry name" value="PP-binding"/>
    <property type="match status" value="1"/>
</dbReference>
<dbReference type="InterPro" id="IPR013968">
    <property type="entry name" value="PKS_KR"/>
</dbReference>
<dbReference type="SMART" id="SM00827">
    <property type="entry name" value="PKS_AT"/>
    <property type="match status" value="1"/>
</dbReference>
<evidence type="ECO:0000256" key="3">
    <source>
        <dbReference type="ARBA" id="ARBA00022679"/>
    </source>
</evidence>
<dbReference type="InterPro" id="IPR020841">
    <property type="entry name" value="PKS_Beta-ketoAc_synthase_dom"/>
</dbReference>
<dbReference type="Pfam" id="PF21089">
    <property type="entry name" value="PKS_DH_N"/>
    <property type="match status" value="1"/>
</dbReference>
<dbReference type="GO" id="GO:0005737">
    <property type="term" value="C:cytoplasm"/>
    <property type="evidence" value="ECO:0007669"/>
    <property type="project" value="TreeGrafter"/>
</dbReference>
<feature type="active site" description="Proton acceptor; for dehydratase activity" evidence="5">
    <location>
        <position position="933"/>
    </location>
</feature>
<dbReference type="InterPro" id="IPR016036">
    <property type="entry name" value="Malonyl_transacylase_ACP-bd"/>
</dbReference>
<dbReference type="SUPFAM" id="SSF55048">
    <property type="entry name" value="Probable ACP-binding domain of malonyl-CoA ACP transacylase"/>
    <property type="match status" value="1"/>
</dbReference>
<dbReference type="PROSITE" id="PS52004">
    <property type="entry name" value="KS3_2"/>
    <property type="match status" value="1"/>
</dbReference>
<evidence type="ECO:0000313" key="10">
    <source>
        <dbReference type="EMBL" id="BAO99129.1"/>
    </source>
</evidence>
<dbReference type="InterPro" id="IPR014031">
    <property type="entry name" value="Ketoacyl_synth_C"/>
</dbReference>
<organism evidence="10">
    <name type="scientific">Nocardia brasiliensis</name>
    <dbReference type="NCBI Taxonomy" id="37326"/>
    <lineage>
        <taxon>Bacteria</taxon>
        <taxon>Bacillati</taxon>
        <taxon>Actinomycetota</taxon>
        <taxon>Actinomycetes</taxon>
        <taxon>Mycobacteriales</taxon>
        <taxon>Nocardiaceae</taxon>
        <taxon>Nocardia</taxon>
    </lineage>
</organism>
<evidence type="ECO:0000256" key="5">
    <source>
        <dbReference type="PROSITE-ProRule" id="PRU01363"/>
    </source>
</evidence>
<dbReference type="PROSITE" id="PS52019">
    <property type="entry name" value="PKS_MFAS_DH"/>
    <property type="match status" value="1"/>
</dbReference>
<dbReference type="InterPro" id="IPR049552">
    <property type="entry name" value="PKS_DH_N"/>
</dbReference>
<dbReference type="Gene3D" id="3.30.70.3290">
    <property type="match status" value="1"/>
</dbReference>
<dbReference type="PROSITE" id="PS50075">
    <property type="entry name" value="CARRIER"/>
    <property type="match status" value="1"/>
</dbReference>
<dbReference type="InterPro" id="IPR049900">
    <property type="entry name" value="PKS_mFAS_DH"/>
</dbReference>
<dbReference type="Gene3D" id="3.40.366.10">
    <property type="entry name" value="Malonyl-Coenzyme A Acyl Carrier Protein, domain 2"/>
    <property type="match status" value="1"/>
</dbReference>
<dbReference type="GO" id="GO:0071770">
    <property type="term" value="P:DIM/DIP cell wall layer assembly"/>
    <property type="evidence" value="ECO:0007669"/>
    <property type="project" value="TreeGrafter"/>
</dbReference>
<dbReference type="Pfam" id="PF14765">
    <property type="entry name" value="PS-DH"/>
    <property type="match status" value="1"/>
</dbReference>
<sequence length="1765" mass="185477">MNSVGEPVSASASSPIAIIGIGCRFPGGVGSPAELWRLAAAARSTVGPIPLDRWDAARMASIHDPDLAARTSRGCFLDGDVWAWDPQALSVAPTEQAWVDPQFRVLTEVAWEAVEHSGIPVENLRGTRTGVYMGTYAPDNLFRDAHPAEDAPNPAYLFGNFTASAAGRVAFAMDLRGPSMVISTHCSSGLVALDTACGALTLGDCDVALAGAVLLMLSPSTHYSEAPLLLSPCGACHAFDSRADGYVRGEGAATLVLKRLSDARRDGDRVLAVVRGSSVNNDGQSTRLTAPSTMMQRALFRRTVELAEIDPGDVGLVEAHGPGTAVGDPVEYSSIDDVYGAGRGRCALGSIKTNIGHSEPVSGLAGLVKVVECLRRGVIPPNLNFRSWNPSIVRNTGSRIFVPTELTSWPVPGPGRLAAVSSYGVTGTNAHVIVEAPPAAPAARRAATSALVFPLSGGSQPGVAGAAARLARWLDAEPDANLLDVAHTLAVRRTATAHRVCMVAENRGQLRERAEQYARGLDPNGVVSGVAHLPPDHPGPVFVFTGQGSQRPGMCRGLLADEPAFGAALDLVEPTVRSLAGFDIRDMILHPDRMSTLDRIQPTLYAIQIGLAATWRSWGVEPAAVIGQSLGEIAACVVAGGLDPVDGARIICRRSALLAGISGGAMASVLLGEANVRNALADAPGVDLAVLTAPSITVISGDAEQIRRLVERWNADGVTARMIDVDVASHSPHVDSILGPLATALAGIPVAHPQIHFLSTVADDPGAPGPIDAGYWVRNQRAPVQFRRAVETALRDGHRLFIECTPHPLAVRPIIEIAEAQGHTDTVAVGTLREGVSDTTALLGHLGAVHVAGHRIDWRRRYAAGTLTDVPGTSWDRVRHGGESPVYRLVAPGLVGASQHPLLGGHVADPAAPNTHLWQTPIGPDQLPWLSDHRIAGVAVLPGTALLEMILAAGRVVFGKHRVTVCDFVATSPVVLEPEPTVTVRLRRDADHALVEVLTGSGDSILVHARGRVQETVGDPQPSAPSDTAGWREFPVSELHRTFRDKHNVQHGTAFTAISRILVHPTEDLVAATVSLHDTARVGASEMSLHPAMADQAVQVAVAAWITHHGIDSGPVVVAGFGEVRVHGNTAHTRTVTARLDRADGLGCTATVVLTTLEGEIVAELCGLTVRNVTPPDQRFASRLAYVRVVPEPVGHRPPTADRRSWVLSTGRSGDERATRLADQLRARGSRCHIVPIGDAIPEDADAVAVLIDAVSDRDHPGDAGPAERARAATANVAAILRQLTQLSRVPRLWVVAQDSTAADALTISGVRGLLRVSAYEHPELRMSCIDTDGQATDTAIADELTNMALPATEIVLRAGERFVHQLCGEVPELAAPAARARADGAYLVTGGLSGLGLATAQRLAASGAGQIIVCGRTAPNPATIAALDRLGARVEVVLGDIADSAVAARAVAAATRDGLPLRGVIHAAAVIEDALLVDIDESLLRRVWHAKAEGAWTLHLSTATQPLDFFVVYGSVAALIGSPGQGAYASANSFLDEFVAWRRSQGLPATAIHWGPWGNIGRGQHLADRGFVTIDPADGVDALERILAAGYDRVAYSPLDLDRWTEPYLGARSTTLLATSLSGADVEEDEAPLRAQLTTAPTTGARREVLERFVVDCIRDLLGGTGRYIGPHTSIVMLGLDSLAGVQLQQRLQRGLRTEMKPGVIWVTPTAAGLADWLLGHLGLDVEPDTSHPAATGAGIGTPVTVTEPPNSAVTSGPTFEVSP</sequence>
<dbReference type="Pfam" id="PF02801">
    <property type="entry name" value="Ketoacyl-synt_C"/>
    <property type="match status" value="1"/>
</dbReference>
<proteinExistence type="predicted"/>
<dbReference type="Pfam" id="PF00698">
    <property type="entry name" value="Acyl_transf_1"/>
    <property type="match status" value="1"/>
</dbReference>
<dbReference type="CDD" id="cd08955">
    <property type="entry name" value="KR_2_FAS_SDR_x"/>
    <property type="match status" value="1"/>
</dbReference>
<evidence type="ECO:0000259" key="7">
    <source>
        <dbReference type="PROSITE" id="PS50075"/>
    </source>
</evidence>
<dbReference type="InterPro" id="IPR049551">
    <property type="entry name" value="PKS_DH_C"/>
</dbReference>
<dbReference type="InterPro" id="IPR020806">
    <property type="entry name" value="PKS_PP-bd"/>
</dbReference>
<feature type="region of interest" description="C-terminal hotdog fold" evidence="5">
    <location>
        <begin position="1031"/>
        <end position="1179"/>
    </location>
</feature>
<dbReference type="Gene3D" id="3.40.47.10">
    <property type="match status" value="1"/>
</dbReference>
<dbReference type="GO" id="GO:0006633">
    <property type="term" value="P:fatty acid biosynthetic process"/>
    <property type="evidence" value="ECO:0007669"/>
    <property type="project" value="TreeGrafter"/>
</dbReference>
<dbReference type="InterPro" id="IPR009081">
    <property type="entry name" value="PP-bd_ACP"/>
</dbReference>
<dbReference type="SUPFAM" id="SSF47336">
    <property type="entry name" value="ACP-like"/>
    <property type="match status" value="1"/>
</dbReference>
<evidence type="ECO:0000259" key="8">
    <source>
        <dbReference type="PROSITE" id="PS52004"/>
    </source>
</evidence>
<feature type="domain" description="Ketosynthase family 3 (KS3)" evidence="8">
    <location>
        <begin position="13"/>
        <end position="436"/>
    </location>
</feature>
<dbReference type="PANTHER" id="PTHR43775">
    <property type="entry name" value="FATTY ACID SYNTHASE"/>
    <property type="match status" value="1"/>
</dbReference>
<dbReference type="Pfam" id="PF08659">
    <property type="entry name" value="KR"/>
    <property type="match status" value="1"/>
</dbReference>
<dbReference type="SMART" id="SM00825">
    <property type="entry name" value="PKS_KS"/>
    <property type="match status" value="1"/>
</dbReference>
<accession>A0A060Q343</accession>
<evidence type="ECO:0000256" key="4">
    <source>
        <dbReference type="ARBA" id="ARBA00023268"/>
    </source>
</evidence>
<dbReference type="InterPro" id="IPR036291">
    <property type="entry name" value="NAD(P)-bd_dom_sf"/>
</dbReference>
<feature type="domain" description="Carrier" evidence="7">
    <location>
        <begin position="1646"/>
        <end position="1723"/>
    </location>
</feature>
<name>A0A060Q343_NOCBR</name>
<dbReference type="InterPro" id="IPR032821">
    <property type="entry name" value="PKS_assoc"/>
</dbReference>
<dbReference type="Gene3D" id="3.40.50.720">
    <property type="entry name" value="NAD(P)-binding Rossmann-like Domain"/>
    <property type="match status" value="1"/>
</dbReference>
<dbReference type="InterPro" id="IPR020807">
    <property type="entry name" value="PKS_DH"/>
</dbReference>
<dbReference type="InterPro" id="IPR014043">
    <property type="entry name" value="Acyl_transferase_dom"/>
</dbReference>
<keyword evidence="1" id="KW-0596">Phosphopantetheine</keyword>
<dbReference type="CDD" id="cd00833">
    <property type="entry name" value="PKS"/>
    <property type="match status" value="1"/>
</dbReference>
<dbReference type="SUPFAM" id="SSF52151">
    <property type="entry name" value="FabD/lysophospholipase-like"/>
    <property type="match status" value="1"/>
</dbReference>
<protein>
    <submittedName>
        <fullName evidence="10">Putative polyketide synthase</fullName>
    </submittedName>
</protein>
<evidence type="ECO:0000256" key="6">
    <source>
        <dbReference type="SAM" id="MobiDB-lite"/>
    </source>
</evidence>
<keyword evidence="2" id="KW-0597">Phosphoprotein</keyword>